<keyword evidence="10" id="KW-0539">Nucleus</keyword>
<keyword evidence="4" id="KW-0677">Repeat</keyword>
<evidence type="ECO:0000256" key="2">
    <source>
        <dbReference type="ARBA" id="ARBA00006991"/>
    </source>
</evidence>
<dbReference type="FunFam" id="3.30.160.60:FF:000130">
    <property type="entry name" value="Spalt-like transcription factor 4"/>
    <property type="match status" value="1"/>
</dbReference>
<dbReference type="GO" id="GO:0006357">
    <property type="term" value="P:regulation of transcription by RNA polymerase II"/>
    <property type="evidence" value="ECO:0007669"/>
    <property type="project" value="TreeGrafter"/>
</dbReference>
<evidence type="ECO:0000256" key="11">
    <source>
        <dbReference type="PROSITE-ProRule" id="PRU00042"/>
    </source>
</evidence>
<dbReference type="GO" id="GO:0000978">
    <property type="term" value="F:RNA polymerase II cis-regulatory region sequence-specific DNA binding"/>
    <property type="evidence" value="ECO:0007669"/>
    <property type="project" value="TreeGrafter"/>
</dbReference>
<evidence type="ECO:0000256" key="9">
    <source>
        <dbReference type="ARBA" id="ARBA00023163"/>
    </source>
</evidence>
<evidence type="ECO:0000259" key="12">
    <source>
        <dbReference type="PROSITE" id="PS50157"/>
    </source>
</evidence>
<accession>A0A5N5SUJ4</accession>
<feature type="domain" description="C2H2-type" evidence="12">
    <location>
        <begin position="424"/>
        <end position="451"/>
    </location>
</feature>
<dbReference type="Pfam" id="PF00096">
    <property type="entry name" value="zf-C2H2"/>
    <property type="match status" value="5"/>
</dbReference>
<gene>
    <name evidence="13" type="ORF">Anas_00149</name>
</gene>
<evidence type="ECO:0000256" key="4">
    <source>
        <dbReference type="ARBA" id="ARBA00022737"/>
    </source>
</evidence>
<feature type="domain" description="C2H2-type" evidence="12">
    <location>
        <begin position="84"/>
        <end position="111"/>
    </location>
</feature>
<feature type="domain" description="C2H2-type" evidence="12">
    <location>
        <begin position="337"/>
        <end position="364"/>
    </location>
</feature>
<dbReference type="InterPro" id="IPR013087">
    <property type="entry name" value="Znf_C2H2_type"/>
</dbReference>
<dbReference type="Pfam" id="PF13894">
    <property type="entry name" value="zf-C2H2_4"/>
    <property type="match status" value="1"/>
</dbReference>
<keyword evidence="9" id="KW-0804">Transcription</keyword>
<dbReference type="FunFam" id="3.30.160.60:FF:001156">
    <property type="entry name" value="Zinc finger protein 407"/>
    <property type="match status" value="1"/>
</dbReference>
<comment type="similarity">
    <text evidence="2">Belongs to the krueppel C2H2-type zinc-finger protein family.</text>
</comment>
<dbReference type="PANTHER" id="PTHR24404:SF114">
    <property type="entry name" value="KLUMPFUSS, ISOFORM B-RELATED"/>
    <property type="match status" value="1"/>
</dbReference>
<feature type="domain" description="C2H2-type" evidence="12">
    <location>
        <begin position="261"/>
        <end position="288"/>
    </location>
</feature>
<dbReference type="SMART" id="SM00355">
    <property type="entry name" value="ZnF_C2H2"/>
    <property type="match status" value="8"/>
</dbReference>
<keyword evidence="5 11" id="KW-0863">Zinc-finger</keyword>
<dbReference type="Gene3D" id="3.30.160.60">
    <property type="entry name" value="Classic Zinc Finger"/>
    <property type="match status" value="8"/>
</dbReference>
<keyword evidence="6" id="KW-0862">Zinc</keyword>
<dbReference type="PANTHER" id="PTHR24404">
    <property type="entry name" value="ZINC FINGER PROTEIN"/>
    <property type="match status" value="1"/>
</dbReference>
<keyword evidence="7" id="KW-0805">Transcription regulation</keyword>
<dbReference type="Proteomes" id="UP000326759">
    <property type="component" value="Unassembled WGS sequence"/>
</dbReference>
<feature type="non-terminal residue" evidence="13">
    <location>
        <position position="1"/>
    </location>
</feature>
<dbReference type="GO" id="GO:0008270">
    <property type="term" value="F:zinc ion binding"/>
    <property type="evidence" value="ECO:0007669"/>
    <property type="project" value="UniProtKB-KW"/>
</dbReference>
<protein>
    <submittedName>
        <fullName evidence="13">Zinc finger protein</fullName>
    </submittedName>
</protein>
<dbReference type="AlphaFoldDB" id="A0A5N5SUJ4"/>
<keyword evidence="3" id="KW-0479">Metal-binding</keyword>
<dbReference type="FunFam" id="3.30.160.60:FF:000100">
    <property type="entry name" value="Zinc finger 45-like"/>
    <property type="match status" value="1"/>
</dbReference>
<name>A0A5N5SUJ4_9CRUS</name>
<proteinExistence type="inferred from homology"/>
<dbReference type="GO" id="GO:0003700">
    <property type="term" value="F:DNA-binding transcription factor activity"/>
    <property type="evidence" value="ECO:0007669"/>
    <property type="project" value="TreeGrafter"/>
</dbReference>
<feature type="domain" description="C2H2-type" evidence="12">
    <location>
        <begin position="185"/>
        <end position="212"/>
    </location>
</feature>
<keyword evidence="8" id="KW-0238">DNA-binding</keyword>
<dbReference type="PROSITE" id="PS00028">
    <property type="entry name" value="ZINC_FINGER_C2H2_1"/>
    <property type="match status" value="6"/>
</dbReference>
<dbReference type="SUPFAM" id="SSF57667">
    <property type="entry name" value="beta-beta-alpha zinc fingers"/>
    <property type="match status" value="5"/>
</dbReference>
<dbReference type="EMBL" id="SEYY01020087">
    <property type="protein sequence ID" value="KAB7497598.1"/>
    <property type="molecule type" value="Genomic_DNA"/>
</dbReference>
<organism evidence="13 14">
    <name type="scientific">Armadillidium nasatum</name>
    <dbReference type="NCBI Taxonomy" id="96803"/>
    <lineage>
        <taxon>Eukaryota</taxon>
        <taxon>Metazoa</taxon>
        <taxon>Ecdysozoa</taxon>
        <taxon>Arthropoda</taxon>
        <taxon>Crustacea</taxon>
        <taxon>Multicrustacea</taxon>
        <taxon>Malacostraca</taxon>
        <taxon>Eumalacostraca</taxon>
        <taxon>Peracarida</taxon>
        <taxon>Isopoda</taxon>
        <taxon>Oniscidea</taxon>
        <taxon>Crinocheta</taxon>
        <taxon>Armadillidiidae</taxon>
        <taxon>Armadillidium</taxon>
    </lineage>
</organism>
<dbReference type="InterPro" id="IPR050589">
    <property type="entry name" value="Ikaros_C2H2-ZF"/>
</dbReference>
<evidence type="ECO:0000256" key="10">
    <source>
        <dbReference type="ARBA" id="ARBA00023242"/>
    </source>
</evidence>
<evidence type="ECO:0000256" key="1">
    <source>
        <dbReference type="ARBA" id="ARBA00004123"/>
    </source>
</evidence>
<evidence type="ECO:0000313" key="13">
    <source>
        <dbReference type="EMBL" id="KAB7497598.1"/>
    </source>
</evidence>
<sequence>QGRLDAALEVVLEVAGEDNEAPSSGQDSYRLPCTDTATTKPYQPPYSIVYSHAISSLGQSPTNVNGGAAELARSRKSRRGGNTYFCPYCEKQFFDKSKWSRHLLAHTGEKPFLCNVCSRGFSRKDNLQTHLKDKHRIFTKVLLQIEEKTEANPSDTNGKEPRHGTGLSYISCCLQSGAGRSVLYYTCSLCSKIFTDRYKMKRHLVSHTGEKPFACFLCPSRYTRNDKLKEHLRRGDAESLVVQETAEGVGMTLNRFSSSSRVCPYCYRSFGQTVDLQRHIRTHTGEKPYLCTHCPFRAAVKSSGATMKNSAGRYGDFYLSALPSSVHYSTSHSLGSWGCEHCGKHFARNEDYRRHLRVHTGEKPYSCYVCGFRSAGCGLLASDPRTSGQASASEEPFILSSYRCSSSGAFSEADADEEAFWKPHRCSYCGKRFKNSNDLTRHIRTHTGEKPFECPHCPYRASQKQTVNRHVKTVHIRRSFHSLLTNWEIHDIKSKLN</sequence>
<evidence type="ECO:0000256" key="8">
    <source>
        <dbReference type="ARBA" id="ARBA00023125"/>
    </source>
</evidence>
<evidence type="ECO:0000313" key="14">
    <source>
        <dbReference type="Proteomes" id="UP000326759"/>
    </source>
</evidence>
<dbReference type="OrthoDB" id="6376466at2759"/>
<keyword evidence="14" id="KW-1185">Reference proteome</keyword>
<dbReference type="InterPro" id="IPR036236">
    <property type="entry name" value="Znf_C2H2_sf"/>
</dbReference>
<feature type="domain" description="C2H2-type" evidence="12">
    <location>
        <begin position="112"/>
        <end position="135"/>
    </location>
</feature>
<comment type="caution">
    <text evidence="13">The sequence shown here is derived from an EMBL/GenBank/DDBJ whole genome shotgun (WGS) entry which is preliminary data.</text>
</comment>
<reference evidence="13 14" key="1">
    <citation type="journal article" date="2019" name="PLoS Biol.">
        <title>Sex chromosomes control vertical transmission of feminizing Wolbachia symbionts in an isopod.</title>
        <authorList>
            <person name="Becking T."/>
            <person name="Chebbi M.A."/>
            <person name="Giraud I."/>
            <person name="Moumen B."/>
            <person name="Laverre T."/>
            <person name="Caubet Y."/>
            <person name="Peccoud J."/>
            <person name="Gilbert C."/>
            <person name="Cordaux R."/>
        </authorList>
    </citation>
    <scope>NUCLEOTIDE SEQUENCE [LARGE SCALE GENOMIC DNA]</scope>
    <source>
        <strain evidence="13">ANa2</strain>
        <tissue evidence="13">Whole body excluding digestive tract and cuticle</tissue>
    </source>
</reference>
<dbReference type="FunFam" id="3.30.160.60:FF:000072">
    <property type="entry name" value="zinc finger protein 143 isoform X1"/>
    <property type="match status" value="1"/>
</dbReference>
<dbReference type="GO" id="GO:0005634">
    <property type="term" value="C:nucleus"/>
    <property type="evidence" value="ECO:0007669"/>
    <property type="project" value="UniProtKB-SubCell"/>
</dbReference>
<comment type="subcellular location">
    <subcellularLocation>
        <location evidence="1">Nucleus</location>
    </subcellularLocation>
</comment>
<dbReference type="PROSITE" id="PS50157">
    <property type="entry name" value="ZINC_FINGER_C2H2_2"/>
    <property type="match status" value="6"/>
</dbReference>
<evidence type="ECO:0000256" key="3">
    <source>
        <dbReference type="ARBA" id="ARBA00022723"/>
    </source>
</evidence>
<evidence type="ECO:0000256" key="6">
    <source>
        <dbReference type="ARBA" id="ARBA00022833"/>
    </source>
</evidence>
<evidence type="ECO:0000256" key="5">
    <source>
        <dbReference type="ARBA" id="ARBA00022771"/>
    </source>
</evidence>
<evidence type="ECO:0000256" key="7">
    <source>
        <dbReference type="ARBA" id="ARBA00023015"/>
    </source>
</evidence>